<evidence type="ECO:0000259" key="2">
    <source>
        <dbReference type="Pfam" id="PF00656"/>
    </source>
</evidence>
<evidence type="ECO:0000313" key="3">
    <source>
        <dbReference type="EMBL" id="CAK9319664.1"/>
    </source>
</evidence>
<gene>
    <name evidence="3" type="ORF">CITCOLO1_LOCUS11678</name>
</gene>
<evidence type="ECO:0000313" key="4">
    <source>
        <dbReference type="Proteomes" id="UP001642487"/>
    </source>
</evidence>
<sequence length="470" mass="52406">MTPWILTVSRNVESGSYLFWDYTFIQNTLVEAVQGFKSPLSFSKDVEIGILLDIGAGSWKNFPLSIRDKISNLTAPLERKLAKFRTPVSLGLNLYVCECDDGYACKLTKAREQARRLLVSECKLDIKILLFLPLDSEAHHIKTSVRKREEREIGEQMETKKRMAVLVGCNYPNTKYELHGCINDVMAMREKLMSRFRFEESNIQVLTDEPGSLLMPTGANIKRALGRMVGKAQSGDVLFFHYSGHGTRIPSRKHGNFLRQDEAIVPCDFNLITDIDFRHLVNRLPKGASFTMISDSCHSGGLIDKEKEQIGPSTIVNGEKLSLPYAAKTKTIPFQSILQHLSSHTNINTTDIGTHLLESFGEDASLKFQLHQCELDTADLLKPDAGILLSGCQANENSADMNPDNAGGKAYGAFSNAIENVLEKNPAPLSNKQVVVMARERLKQQGLGQQHPCLYCSDENAEAVFLCEHP</sequence>
<evidence type="ECO:0000256" key="1">
    <source>
        <dbReference type="ARBA" id="ARBA00009005"/>
    </source>
</evidence>
<reference evidence="3 4" key="1">
    <citation type="submission" date="2024-03" db="EMBL/GenBank/DDBJ databases">
        <authorList>
            <person name="Gkanogiannis A."/>
            <person name="Becerra Lopez-Lavalle L."/>
        </authorList>
    </citation>
    <scope>NUCLEOTIDE SEQUENCE [LARGE SCALE GENOMIC DNA]</scope>
</reference>
<dbReference type="InterPro" id="IPR011600">
    <property type="entry name" value="Pept_C14_caspase"/>
</dbReference>
<protein>
    <recommendedName>
        <fullName evidence="2">Peptidase C14 caspase domain-containing protein</fullName>
    </recommendedName>
</protein>
<keyword evidence="4" id="KW-1185">Reference proteome</keyword>
<dbReference type="Pfam" id="PF00656">
    <property type="entry name" value="Peptidase_C14"/>
    <property type="match status" value="1"/>
</dbReference>
<dbReference type="Proteomes" id="UP001642487">
    <property type="component" value="Chromosome 4"/>
</dbReference>
<name>A0ABP0YGN5_9ROSI</name>
<proteinExistence type="inferred from homology"/>
<feature type="domain" description="Peptidase C14 caspase" evidence="2">
    <location>
        <begin position="161"/>
        <end position="457"/>
    </location>
</feature>
<dbReference type="Gene3D" id="3.40.50.12660">
    <property type="match status" value="2"/>
</dbReference>
<dbReference type="PANTHER" id="PTHR48104">
    <property type="entry name" value="METACASPASE-4"/>
    <property type="match status" value="1"/>
</dbReference>
<accession>A0ABP0YGN5</accession>
<dbReference type="InterPro" id="IPR050452">
    <property type="entry name" value="Metacaspase"/>
</dbReference>
<organism evidence="3 4">
    <name type="scientific">Citrullus colocynthis</name>
    <name type="common">colocynth</name>
    <dbReference type="NCBI Taxonomy" id="252529"/>
    <lineage>
        <taxon>Eukaryota</taxon>
        <taxon>Viridiplantae</taxon>
        <taxon>Streptophyta</taxon>
        <taxon>Embryophyta</taxon>
        <taxon>Tracheophyta</taxon>
        <taxon>Spermatophyta</taxon>
        <taxon>Magnoliopsida</taxon>
        <taxon>eudicotyledons</taxon>
        <taxon>Gunneridae</taxon>
        <taxon>Pentapetalae</taxon>
        <taxon>rosids</taxon>
        <taxon>fabids</taxon>
        <taxon>Cucurbitales</taxon>
        <taxon>Cucurbitaceae</taxon>
        <taxon>Benincaseae</taxon>
        <taxon>Citrullus</taxon>
    </lineage>
</organism>
<comment type="similarity">
    <text evidence="1">Belongs to the peptidase C14B family.</text>
</comment>
<dbReference type="PANTHER" id="PTHR48104:SF7">
    <property type="entry name" value="METACASPASE-9"/>
    <property type="match status" value="1"/>
</dbReference>
<dbReference type="EMBL" id="OZ021738">
    <property type="protein sequence ID" value="CAK9319664.1"/>
    <property type="molecule type" value="Genomic_DNA"/>
</dbReference>